<sequence>MFLRGVLYASILRGKQIGRSLTQDMEKAKSEEKADRMKRDSEGKEESEQEDNKDNQHPVTVSVSLSEPSSSITFHSPSISPIPSLRTHESPSPPLHSLSDSPIPHGGYSPESSISDDHFSINDPPVVVAHRFQVEPKVVTKVDPVAEEGFVGIKDAEQASGNRRLRPDVTVMLRSRKVAMLSKVLFGLRITAFVFCLLSLSVLAADKQQGWALDSFYFYKEFRYSLSVNVIGFVYSGFQICDLVKYLITGKHLVDHRLRGYFSFALDQVLTYLLMSASSSAATRAYDWESNWGEDRFPYMANASVALSFIAFVAFALASLVSGSIVCDEYESESTEDDSESEDSDYNIDEAELMESSEDGEDNAEEFDQHMGHTVYPQFDENSAFDNICRRG</sequence>
<accession>A0AAN9FDM4</accession>
<evidence type="ECO:0000256" key="1">
    <source>
        <dbReference type="ARBA" id="ARBA00004651"/>
    </source>
</evidence>
<dbReference type="GO" id="GO:0005886">
    <property type="term" value="C:plasma membrane"/>
    <property type="evidence" value="ECO:0007669"/>
    <property type="project" value="UniProtKB-SubCell"/>
</dbReference>
<feature type="compositionally biased region" description="Low complexity" evidence="9">
    <location>
        <begin position="95"/>
        <end position="105"/>
    </location>
</feature>
<protein>
    <recommendedName>
        <fullName evidence="8">CASP-like protein</fullName>
    </recommendedName>
</protein>
<feature type="domain" description="Casparian strip membrane protein" evidence="10">
    <location>
        <begin position="181"/>
        <end position="314"/>
    </location>
</feature>
<dbReference type="Pfam" id="PF04535">
    <property type="entry name" value="CASP_dom"/>
    <property type="match status" value="1"/>
</dbReference>
<evidence type="ECO:0000256" key="8">
    <source>
        <dbReference type="RuleBase" id="RU361233"/>
    </source>
</evidence>
<keyword evidence="4 8" id="KW-1003">Cell membrane</keyword>
<feature type="transmembrane region" description="Helical" evidence="8">
    <location>
        <begin position="299"/>
        <end position="321"/>
    </location>
</feature>
<feature type="compositionally biased region" description="Acidic residues" evidence="9">
    <location>
        <begin position="331"/>
        <end position="366"/>
    </location>
</feature>
<name>A0AAN9FDM4_CROPI</name>
<proteinExistence type="inferred from homology"/>
<evidence type="ECO:0000256" key="4">
    <source>
        <dbReference type="ARBA" id="ARBA00022475"/>
    </source>
</evidence>
<dbReference type="EMBL" id="JAYWIO010000003">
    <property type="protein sequence ID" value="KAK7273515.1"/>
    <property type="molecule type" value="Genomic_DNA"/>
</dbReference>
<evidence type="ECO:0000259" key="10">
    <source>
        <dbReference type="Pfam" id="PF04535"/>
    </source>
</evidence>
<comment type="subcellular location">
    <subcellularLocation>
        <location evidence="1 8">Cell membrane</location>
        <topology evidence="1 8">Multi-pass membrane protein</topology>
    </subcellularLocation>
</comment>
<keyword evidence="5 8" id="KW-0812">Transmembrane</keyword>
<feature type="region of interest" description="Disordered" evidence="9">
    <location>
        <begin position="331"/>
        <end position="379"/>
    </location>
</feature>
<feature type="transmembrane region" description="Helical" evidence="8">
    <location>
        <begin position="224"/>
        <end position="248"/>
    </location>
</feature>
<dbReference type="Proteomes" id="UP001372338">
    <property type="component" value="Unassembled WGS sequence"/>
</dbReference>
<evidence type="ECO:0000256" key="2">
    <source>
        <dbReference type="ARBA" id="ARBA00007651"/>
    </source>
</evidence>
<feature type="region of interest" description="Disordered" evidence="9">
    <location>
        <begin position="16"/>
        <end position="114"/>
    </location>
</feature>
<reference evidence="11 12" key="1">
    <citation type="submission" date="2024-01" db="EMBL/GenBank/DDBJ databases">
        <title>The genomes of 5 underutilized Papilionoideae crops provide insights into root nodulation and disease resistanc.</title>
        <authorList>
            <person name="Yuan L."/>
        </authorList>
    </citation>
    <scope>NUCLEOTIDE SEQUENCE [LARGE SCALE GENOMIC DNA]</scope>
    <source>
        <strain evidence="11">ZHUSHIDOU_FW_LH</strain>
        <tissue evidence="11">Leaf</tissue>
    </source>
</reference>
<keyword evidence="7 8" id="KW-0472">Membrane</keyword>
<gene>
    <name evidence="11" type="ORF">RIF29_14567</name>
</gene>
<evidence type="ECO:0000313" key="11">
    <source>
        <dbReference type="EMBL" id="KAK7273515.1"/>
    </source>
</evidence>
<comment type="caution">
    <text evidence="11">The sequence shown here is derived from an EMBL/GenBank/DDBJ whole genome shotgun (WGS) entry which is preliminary data.</text>
</comment>
<feature type="compositionally biased region" description="Low complexity" evidence="9">
    <location>
        <begin position="59"/>
        <end position="84"/>
    </location>
</feature>
<evidence type="ECO:0000256" key="3">
    <source>
        <dbReference type="ARBA" id="ARBA00011489"/>
    </source>
</evidence>
<evidence type="ECO:0000256" key="6">
    <source>
        <dbReference type="ARBA" id="ARBA00022989"/>
    </source>
</evidence>
<dbReference type="PANTHER" id="PTHR33573:SF38">
    <property type="entry name" value="CASP-LIKE PROTEIN 4A1"/>
    <property type="match status" value="1"/>
</dbReference>
<keyword evidence="6 8" id="KW-1133">Transmembrane helix</keyword>
<dbReference type="AlphaFoldDB" id="A0AAN9FDM4"/>
<keyword evidence="12" id="KW-1185">Reference proteome</keyword>
<evidence type="ECO:0000256" key="7">
    <source>
        <dbReference type="ARBA" id="ARBA00023136"/>
    </source>
</evidence>
<evidence type="ECO:0000256" key="9">
    <source>
        <dbReference type="SAM" id="MobiDB-lite"/>
    </source>
</evidence>
<feature type="compositionally biased region" description="Basic and acidic residues" evidence="9">
    <location>
        <begin position="24"/>
        <end position="56"/>
    </location>
</feature>
<feature type="transmembrane region" description="Helical" evidence="8">
    <location>
        <begin position="184"/>
        <end position="204"/>
    </location>
</feature>
<feature type="transmembrane region" description="Helical" evidence="8">
    <location>
        <begin position="260"/>
        <end position="279"/>
    </location>
</feature>
<comment type="similarity">
    <text evidence="2 8">Belongs to the Casparian strip membrane proteins (CASP) family.</text>
</comment>
<organism evidence="11 12">
    <name type="scientific">Crotalaria pallida</name>
    <name type="common">Smooth rattlebox</name>
    <name type="synonym">Crotalaria striata</name>
    <dbReference type="NCBI Taxonomy" id="3830"/>
    <lineage>
        <taxon>Eukaryota</taxon>
        <taxon>Viridiplantae</taxon>
        <taxon>Streptophyta</taxon>
        <taxon>Embryophyta</taxon>
        <taxon>Tracheophyta</taxon>
        <taxon>Spermatophyta</taxon>
        <taxon>Magnoliopsida</taxon>
        <taxon>eudicotyledons</taxon>
        <taxon>Gunneridae</taxon>
        <taxon>Pentapetalae</taxon>
        <taxon>rosids</taxon>
        <taxon>fabids</taxon>
        <taxon>Fabales</taxon>
        <taxon>Fabaceae</taxon>
        <taxon>Papilionoideae</taxon>
        <taxon>50 kb inversion clade</taxon>
        <taxon>genistoids sensu lato</taxon>
        <taxon>core genistoids</taxon>
        <taxon>Crotalarieae</taxon>
        <taxon>Crotalaria</taxon>
    </lineage>
</organism>
<evidence type="ECO:0000313" key="12">
    <source>
        <dbReference type="Proteomes" id="UP001372338"/>
    </source>
</evidence>
<evidence type="ECO:0000256" key="5">
    <source>
        <dbReference type="ARBA" id="ARBA00022692"/>
    </source>
</evidence>
<dbReference type="PANTHER" id="PTHR33573">
    <property type="entry name" value="CASP-LIKE PROTEIN 4A4"/>
    <property type="match status" value="1"/>
</dbReference>
<comment type="subunit">
    <text evidence="3 8">Homodimer and heterodimers.</text>
</comment>
<dbReference type="InterPro" id="IPR006702">
    <property type="entry name" value="CASP_dom"/>
</dbReference>